<dbReference type="Pfam" id="PF11674">
    <property type="entry name" value="DUF3270"/>
    <property type="match status" value="1"/>
</dbReference>
<feature type="transmembrane region" description="Helical" evidence="1">
    <location>
        <begin position="6"/>
        <end position="24"/>
    </location>
</feature>
<evidence type="ECO:0000313" key="3">
    <source>
        <dbReference type="Proteomes" id="UP000242310"/>
    </source>
</evidence>
<protein>
    <submittedName>
        <fullName evidence="2">Uncharacterized protein DUF3270</fullName>
    </submittedName>
</protein>
<proteinExistence type="predicted"/>
<comment type="caution">
    <text evidence="2">The sequence shown here is derived from an EMBL/GenBank/DDBJ whole genome shotgun (WGS) entry which is preliminary data.</text>
</comment>
<dbReference type="InterPro" id="IPR021688">
    <property type="entry name" value="DUF3270"/>
</dbReference>
<dbReference type="OrthoDB" id="21325at2"/>
<evidence type="ECO:0000256" key="1">
    <source>
        <dbReference type="SAM" id="Phobius"/>
    </source>
</evidence>
<evidence type="ECO:0000313" key="2">
    <source>
        <dbReference type="EMBL" id="PSL47025.1"/>
    </source>
</evidence>
<dbReference type="RefSeq" id="WP_106588345.1">
    <property type="nucleotide sequence ID" value="NZ_PYAV01000005.1"/>
</dbReference>
<reference evidence="2 3" key="1">
    <citation type="submission" date="2018-03" db="EMBL/GenBank/DDBJ databases">
        <title>Genomic Encyclopedia of Type Strains, Phase III (KMG-III): the genomes of soil and plant-associated and newly described type strains.</title>
        <authorList>
            <person name="Whitman W."/>
        </authorList>
    </citation>
    <scope>NUCLEOTIDE SEQUENCE [LARGE SCALE GENOMIC DNA]</scope>
    <source>
        <strain evidence="2 3">CGMCC 1.07653</strain>
    </source>
</reference>
<feature type="transmembrane region" description="Helical" evidence="1">
    <location>
        <begin position="71"/>
        <end position="87"/>
    </location>
</feature>
<organism evidence="2 3">
    <name type="scientific">Salsuginibacillus halophilus</name>
    <dbReference type="NCBI Taxonomy" id="517424"/>
    <lineage>
        <taxon>Bacteria</taxon>
        <taxon>Bacillati</taxon>
        <taxon>Bacillota</taxon>
        <taxon>Bacilli</taxon>
        <taxon>Bacillales</taxon>
        <taxon>Bacillaceae</taxon>
        <taxon>Salsuginibacillus</taxon>
    </lineage>
</organism>
<keyword evidence="1" id="KW-0812">Transmembrane</keyword>
<keyword evidence="3" id="KW-1185">Reference proteome</keyword>
<feature type="transmembrane region" description="Helical" evidence="1">
    <location>
        <begin position="107"/>
        <end position="127"/>
    </location>
</feature>
<dbReference type="AlphaFoldDB" id="A0A2P8HLC8"/>
<keyword evidence="1" id="KW-1133">Transmembrane helix</keyword>
<accession>A0A2P8HLC8</accession>
<feature type="transmembrane region" description="Helical" evidence="1">
    <location>
        <begin position="219"/>
        <end position="240"/>
    </location>
</feature>
<sequence length="242" mass="27455">MSLDAFITGLVFIIIHLLTNHLMPASRLQRLRWLSFSAGIAVSYVFVYVLPSLHEEQADFGEQREEFVMESELYFIGLLGLLVFYGVQKLADHISRDEEGVKLEGPFFWIQIAFFTVYNMLISYIVIAADVEGVQAAFYSIAIGTHFIAVAHDLWREDARRYNRLGRFIMAGGIVVGWLSGMFIELSSFMLSIIFAFISGAMILNVLKVELPSEEDAHFPTFAMAAVGYTAIVMALKYFFEW</sequence>
<dbReference type="Proteomes" id="UP000242310">
    <property type="component" value="Unassembled WGS sequence"/>
</dbReference>
<keyword evidence="1" id="KW-0472">Membrane</keyword>
<name>A0A2P8HLC8_9BACI</name>
<gene>
    <name evidence="2" type="ORF">B0H94_105180</name>
</gene>
<dbReference type="EMBL" id="PYAV01000005">
    <property type="protein sequence ID" value="PSL47025.1"/>
    <property type="molecule type" value="Genomic_DNA"/>
</dbReference>
<feature type="transmembrane region" description="Helical" evidence="1">
    <location>
        <begin position="31"/>
        <end position="51"/>
    </location>
</feature>
<feature type="transmembrane region" description="Helical" evidence="1">
    <location>
        <begin position="133"/>
        <end position="155"/>
    </location>
</feature>